<dbReference type="GO" id="GO:0004792">
    <property type="term" value="F:thiosulfate-cyanide sulfurtransferase activity"/>
    <property type="evidence" value="ECO:0007669"/>
    <property type="project" value="UniProtKB-EC"/>
</dbReference>
<dbReference type="EC" id="2.8.1.1" evidence="4"/>
<dbReference type="InterPro" id="IPR052367">
    <property type="entry name" value="Thiosulfate_ST/Rhodanese-like"/>
</dbReference>
<dbReference type="RefSeq" id="WP_107882304.1">
    <property type="nucleotide sequence ID" value="NZ_PYSG01000002.1"/>
</dbReference>
<dbReference type="Pfam" id="PF00581">
    <property type="entry name" value="Rhodanese"/>
    <property type="match status" value="1"/>
</dbReference>
<dbReference type="CDD" id="cd00158">
    <property type="entry name" value="RHOD"/>
    <property type="match status" value="1"/>
</dbReference>
<dbReference type="PANTHER" id="PTHR45431:SF3">
    <property type="entry name" value="RHODANESE-LIKE DOMAIN-CONTAINING PROTEIN 15, CHLOROPLASTIC"/>
    <property type="match status" value="1"/>
</dbReference>
<dbReference type="FunFam" id="3.40.250.10:FF:000049">
    <property type="entry name" value="Phage shock protein E"/>
    <property type="match status" value="1"/>
</dbReference>
<evidence type="ECO:0000313" key="3">
    <source>
        <dbReference type="EMBL" id="PTA49793.1"/>
    </source>
</evidence>
<dbReference type="SUPFAM" id="SSF52821">
    <property type="entry name" value="Rhodanese/Cell cycle control phosphatase"/>
    <property type="match status" value="1"/>
</dbReference>
<keyword evidence="5" id="KW-1185">Reference proteome</keyword>
<dbReference type="AlphaFoldDB" id="A0A379ZKB9"/>
<evidence type="ECO:0000256" key="1">
    <source>
        <dbReference type="SAM" id="SignalP"/>
    </source>
</evidence>
<feature type="chain" id="PRO_5016590739" evidence="1">
    <location>
        <begin position="33"/>
        <end position="133"/>
    </location>
</feature>
<organism evidence="4 6">
    <name type="scientific">Shewanella morhuae</name>
    <dbReference type="NCBI Taxonomy" id="365591"/>
    <lineage>
        <taxon>Bacteria</taxon>
        <taxon>Pseudomonadati</taxon>
        <taxon>Pseudomonadota</taxon>
        <taxon>Gammaproteobacteria</taxon>
        <taxon>Alteromonadales</taxon>
        <taxon>Shewanellaceae</taxon>
        <taxon>Shewanella</taxon>
    </lineage>
</organism>
<proteinExistence type="predicted"/>
<feature type="domain" description="Rhodanese" evidence="2">
    <location>
        <begin position="44"/>
        <end position="133"/>
    </location>
</feature>
<keyword evidence="4" id="KW-0808">Transferase</keyword>
<reference evidence="3 5" key="2">
    <citation type="submission" date="2018-04" db="EMBL/GenBank/DDBJ databases">
        <title>Genomic sequence of a freshwater isolate of Shewanella morhuae.</title>
        <authorList>
            <person name="Castillo D.E."/>
            <person name="Gram L."/>
        </authorList>
    </citation>
    <scope>NUCLEOTIDE SEQUENCE [LARGE SCALE GENOMIC DNA]</scope>
    <source>
        <strain evidence="3 5">CW7</strain>
    </source>
</reference>
<evidence type="ECO:0000313" key="4">
    <source>
        <dbReference type="EMBL" id="SUI62758.1"/>
    </source>
</evidence>
<feature type="signal peptide" evidence="1">
    <location>
        <begin position="1"/>
        <end position="32"/>
    </location>
</feature>
<dbReference type="InterPro" id="IPR001763">
    <property type="entry name" value="Rhodanese-like_dom"/>
</dbReference>
<protein>
    <submittedName>
        <fullName evidence="3">Rhodanese-like domain-containing protein</fullName>
    </submittedName>
    <submittedName>
        <fullName evidence="4">Thiosulfate sulfurtransferase PspE</fullName>
        <ecNumber evidence="4">2.8.1.1</ecNumber>
    </submittedName>
</protein>
<dbReference type="Proteomes" id="UP000240506">
    <property type="component" value="Unassembled WGS sequence"/>
</dbReference>
<dbReference type="Gene3D" id="3.40.250.10">
    <property type="entry name" value="Rhodanese-like domain"/>
    <property type="match status" value="1"/>
</dbReference>
<dbReference type="EMBL" id="UGYV01000001">
    <property type="protein sequence ID" value="SUI62758.1"/>
    <property type="molecule type" value="Genomic_DNA"/>
</dbReference>
<dbReference type="PROSITE" id="PS50206">
    <property type="entry name" value="RHODANESE_3"/>
    <property type="match status" value="1"/>
</dbReference>
<reference evidence="3 5" key="1">
    <citation type="submission" date="2018-03" db="EMBL/GenBank/DDBJ databases">
        <authorList>
            <person name="Dailey F.E."/>
        </authorList>
    </citation>
    <scope>NUCLEOTIDE SEQUENCE [LARGE SCALE GENOMIC DNA]</scope>
    <source>
        <strain evidence="3 5">CW7</strain>
    </source>
</reference>
<evidence type="ECO:0000313" key="5">
    <source>
        <dbReference type="Proteomes" id="UP000240506"/>
    </source>
</evidence>
<reference evidence="4 6" key="3">
    <citation type="submission" date="2018-06" db="EMBL/GenBank/DDBJ databases">
        <authorList>
            <consortium name="Pathogen Informatics"/>
            <person name="Doyle S."/>
        </authorList>
    </citation>
    <scope>NUCLEOTIDE SEQUENCE [LARGE SCALE GENOMIC DNA]</scope>
    <source>
        <strain evidence="4 6">NCTC10736</strain>
    </source>
</reference>
<accession>A0A379ZKB9</accession>
<gene>
    <name evidence="4" type="primary">pspE</name>
    <name evidence="3" type="ORF">C9I43_04280</name>
    <name evidence="4" type="ORF">NCTC10736_00581</name>
</gene>
<dbReference type="EMBL" id="PYSG01000002">
    <property type="protein sequence ID" value="PTA49793.1"/>
    <property type="molecule type" value="Genomic_DNA"/>
</dbReference>
<evidence type="ECO:0000313" key="6">
    <source>
        <dbReference type="Proteomes" id="UP000255061"/>
    </source>
</evidence>
<dbReference type="Proteomes" id="UP000255061">
    <property type="component" value="Unassembled WGS sequence"/>
</dbReference>
<name>A0A379ZKB9_9GAMM</name>
<evidence type="ECO:0000259" key="2">
    <source>
        <dbReference type="PROSITE" id="PS50206"/>
    </source>
</evidence>
<sequence length="133" mass="14308">MIHNLITRGQNLMRLALLSLSSLMLMPMMSNAADQNPAIAWDKIATGAMVLDVRTPEEFAEGHIANAVNIPFEQVAEEFAKRGIAKDAPVVLYCHSGRRSSIATKALVTAGYTQTYDGGGYSSLVEAQEAPAK</sequence>
<dbReference type="SMART" id="SM00450">
    <property type="entry name" value="RHOD"/>
    <property type="match status" value="1"/>
</dbReference>
<keyword evidence="1" id="KW-0732">Signal</keyword>
<dbReference type="PANTHER" id="PTHR45431">
    <property type="entry name" value="RHODANESE-LIKE DOMAIN-CONTAINING PROTEIN 15, CHLOROPLASTIC"/>
    <property type="match status" value="1"/>
</dbReference>
<dbReference type="InterPro" id="IPR036873">
    <property type="entry name" value="Rhodanese-like_dom_sf"/>
</dbReference>